<dbReference type="NCBIfam" id="TIGR02887">
    <property type="entry name" value="spore_ger_x_C"/>
    <property type="match status" value="1"/>
</dbReference>
<evidence type="ECO:0000259" key="8">
    <source>
        <dbReference type="Pfam" id="PF05504"/>
    </source>
</evidence>
<accession>A0ABS6F720</accession>
<dbReference type="InterPro" id="IPR046953">
    <property type="entry name" value="Spore_GerAC-like_C"/>
</dbReference>
<dbReference type="RefSeq" id="WP_216458064.1">
    <property type="nucleotide sequence ID" value="NZ_JAHLQL010000010.1"/>
</dbReference>
<comment type="caution">
    <text evidence="10">The sequence shown here is derived from an EMBL/GenBank/DDBJ whole genome shotgun (WGS) entry which is preliminary data.</text>
</comment>
<evidence type="ECO:0000313" key="10">
    <source>
        <dbReference type="EMBL" id="MBU5593408.1"/>
    </source>
</evidence>
<proteinExistence type="inferred from homology"/>
<feature type="domain" description="Spore germination protein N-terminal" evidence="9">
    <location>
        <begin position="28"/>
        <end position="197"/>
    </location>
</feature>
<evidence type="ECO:0000256" key="7">
    <source>
        <dbReference type="ARBA" id="ARBA00023288"/>
    </source>
</evidence>
<evidence type="ECO:0000256" key="2">
    <source>
        <dbReference type="ARBA" id="ARBA00007886"/>
    </source>
</evidence>
<keyword evidence="3" id="KW-0309">Germination</keyword>
<comment type="similarity">
    <text evidence="2">Belongs to the GerABKC lipoprotein family.</text>
</comment>
<sequence>MSGKKFFTITLITLSIYTFFRVGNVYAPVEELDIPAIIGADIEKNLNGNNKFKLYSSIYNYSNDKLSKNIILEGTGNTIGETRSKRQLEAPAKFFPGLEKVLVIGKSMGDHGIMDLINSLFATETVTDNTFCIVSASESIDILNFNIEGFSNPGDYLEGMIKASTNYNFFSNNYRLIDIYVRLDAEGRNIVLPYIQIEDNKLKTTGMAVFKGDKVNNIINIDESRAMNLMRESNVMGNINIKESPKESVDFVAKSKRKIKCSKDDDKYVFDIFINLSGNILGNTMYDNLSNSPENIKALEKNISENIEEQCISFVKKMQTQYKVDALDLGRVAAAKYGRGTGVDWNEEVSNSIINVNVKTHIEKFGRGEY</sequence>
<keyword evidence="5" id="KW-0472">Membrane</keyword>
<evidence type="ECO:0000256" key="4">
    <source>
        <dbReference type="ARBA" id="ARBA00022729"/>
    </source>
</evidence>
<keyword evidence="4" id="KW-0732">Signal</keyword>
<feature type="domain" description="Spore germination GerAC-like C-terminal" evidence="8">
    <location>
        <begin position="205"/>
        <end position="366"/>
    </location>
</feature>
<keyword evidence="7" id="KW-0449">Lipoprotein</keyword>
<dbReference type="Proteomes" id="UP000736583">
    <property type="component" value="Unassembled WGS sequence"/>
</dbReference>
<evidence type="ECO:0000256" key="1">
    <source>
        <dbReference type="ARBA" id="ARBA00004635"/>
    </source>
</evidence>
<evidence type="ECO:0000256" key="6">
    <source>
        <dbReference type="ARBA" id="ARBA00023139"/>
    </source>
</evidence>
<dbReference type="EMBL" id="JAHLQL010000010">
    <property type="protein sequence ID" value="MBU5593408.1"/>
    <property type="molecule type" value="Genomic_DNA"/>
</dbReference>
<dbReference type="Pfam" id="PF05504">
    <property type="entry name" value="Spore_GerAC"/>
    <property type="match status" value="1"/>
</dbReference>
<evidence type="ECO:0000256" key="5">
    <source>
        <dbReference type="ARBA" id="ARBA00023136"/>
    </source>
</evidence>
<protein>
    <submittedName>
        <fullName evidence="10">Ger(X)C family spore germination protein</fullName>
    </submittedName>
</protein>
<dbReference type="Pfam" id="PF25198">
    <property type="entry name" value="Spore_GerAC_N"/>
    <property type="match status" value="1"/>
</dbReference>
<dbReference type="InterPro" id="IPR057336">
    <property type="entry name" value="GerAC_N"/>
</dbReference>
<dbReference type="PANTHER" id="PTHR35789:SF1">
    <property type="entry name" value="SPORE GERMINATION PROTEIN B3"/>
    <property type="match status" value="1"/>
</dbReference>
<keyword evidence="6" id="KW-0564">Palmitate</keyword>
<keyword evidence="11" id="KW-1185">Reference proteome</keyword>
<evidence type="ECO:0000256" key="3">
    <source>
        <dbReference type="ARBA" id="ARBA00022544"/>
    </source>
</evidence>
<reference evidence="10 11" key="1">
    <citation type="submission" date="2021-06" db="EMBL/GenBank/DDBJ databases">
        <authorList>
            <person name="Sun Q."/>
            <person name="Li D."/>
        </authorList>
    </citation>
    <scope>NUCLEOTIDE SEQUENCE [LARGE SCALE GENOMIC DNA]</scope>
    <source>
        <strain evidence="10 11">MSJ-4</strain>
    </source>
</reference>
<evidence type="ECO:0000259" key="9">
    <source>
        <dbReference type="Pfam" id="PF25198"/>
    </source>
</evidence>
<name>A0ABS6F720_9CLOT</name>
<comment type="subcellular location">
    <subcellularLocation>
        <location evidence="1">Membrane</location>
        <topology evidence="1">Lipid-anchor</topology>
    </subcellularLocation>
</comment>
<gene>
    <name evidence="10" type="ORF">KQI89_16830</name>
</gene>
<organism evidence="10 11">
    <name type="scientific">Clostridium simiarum</name>
    <dbReference type="NCBI Taxonomy" id="2841506"/>
    <lineage>
        <taxon>Bacteria</taxon>
        <taxon>Bacillati</taxon>
        <taxon>Bacillota</taxon>
        <taxon>Clostridia</taxon>
        <taxon>Eubacteriales</taxon>
        <taxon>Clostridiaceae</taxon>
        <taxon>Clostridium</taxon>
    </lineage>
</organism>
<dbReference type="PANTHER" id="PTHR35789">
    <property type="entry name" value="SPORE GERMINATION PROTEIN B3"/>
    <property type="match status" value="1"/>
</dbReference>
<evidence type="ECO:0000313" key="11">
    <source>
        <dbReference type="Proteomes" id="UP000736583"/>
    </source>
</evidence>
<dbReference type="InterPro" id="IPR008844">
    <property type="entry name" value="Spore_GerAC-like"/>
</dbReference>